<evidence type="ECO:0000313" key="9">
    <source>
        <dbReference type="EMBL" id="KFN92912.1"/>
    </source>
</evidence>
<reference evidence="9 10" key="1">
    <citation type="submission" date="2014-08" db="EMBL/GenBank/DDBJ databases">
        <title>Genome sequence of Tetragenococcus muriaticus.</title>
        <authorList>
            <person name="Chuea-nongthon C."/>
            <person name="Rodtong S."/>
            <person name="Yongsawatdigul J."/>
            <person name="Steele J.L."/>
            <person name="Liu X.-y."/>
            <person name="Speers J."/>
            <person name="Glasner J.D."/>
            <person name="Neeno-Eckwall E.C."/>
        </authorList>
    </citation>
    <scope>NUCLEOTIDE SEQUENCE [LARGE SCALE GENOMIC DNA]</scope>
    <source>
        <strain evidence="9 10">3MR10-3</strain>
    </source>
</reference>
<dbReference type="InterPro" id="IPR002933">
    <property type="entry name" value="Peptidase_M20"/>
</dbReference>
<name>A0A091C9G4_9ENTE</name>
<keyword evidence="6" id="KW-0862">Zinc</keyword>
<evidence type="ECO:0000256" key="4">
    <source>
        <dbReference type="ARBA" id="ARBA00022723"/>
    </source>
</evidence>
<evidence type="ECO:0000256" key="3">
    <source>
        <dbReference type="ARBA" id="ARBA00022670"/>
    </source>
</evidence>
<comment type="caution">
    <text evidence="9">The sequence shown here is derived from an EMBL/GenBank/DDBJ whole genome shotgun (WGS) entry which is preliminary data.</text>
</comment>
<dbReference type="Gene3D" id="3.40.630.10">
    <property type="entry name" value="Zn peptidases"/>
    <property type="match status" value="1"/>
</dbReference>
<dbReference type="AlphaFoldDB" id="A0A091C9G4"/>
<comment type="cofactor">
    <cofactor evidence="1">
        <name>Zn(2+)</name>
        <dbReference type="ChEBI" id="CHEBI:29105"/>
    </cofactor>
</comment>
<evidence type="ECO:0000256" key="5">
    <source>
        <dbReference type="ARBA" id="ARBA00022801"/>
    </source>
</evidence>
<dbReference type="RefSeq" id="WP_038021933.1">
    <property type="nucleotide sequence ID" value="NZ_JPVT01000025.1"/>
</dbReference>
<protein>
    <submittedName>
        <fullName evidence="9">Acetylornithine deacetylase/succinyl-diaminopimelate desuccinylase</fullName>
        <ecNumber evidence="9">3.-.-.-</ecNumber>
        <ecNumber evidence="9">3.4.13.-</ecNumber>
    </submittedName>
</protein>
<organism evidence="9 10">
    <name type="scientific">Tetragenococcus muriaticus 3MR10-3</name>
    <dbReference type="NCBI Taxonomy" id="1302648"/>
    <lineage>
        <taxon>Bacteria</taxon>
        <taxon>Bacillati</taxon>
        <taxon>Bacillota</taxon>
        <taxon>Bacilli</taxon>
        <taxon>Lactobacillales</taxon>
        <taxon>Enterococcaceae</taxon>
        <taxon>Tetragenococcus</taxon>
    </lineage>
</organism>
<dbReference type="PATRIC" id="fig|1302648.3.peg.226"/>
<proteinExistence type="inferred from homology"/>
<dbReference type="EMBL" id="JPVT01000025">
    <property type="protein sequence ID" value="KFN92912.1"/>
    <property type="molecule type" value="Genomic_DNA"/>
</dbReference>
<keyword evidence="3" id="KW-0645">Protease</keyword>
<dbReference type="Pfam" id="PF01546">
    <property type="entry name" value="Peptidase_M20"/>
    <property type="match status" value="1"/>
</dbReference>
<keyword evidence="4" id="KW-0479">Metal-binding</keyword>
<evidence type="ECO:0000256" key="7">
    <source>
        <dbReference type="ARBA" id="ARBA00022997"/>
    </source>
</evidence>
<evidence type="ECO:0000256" key="6">
    <source>
        <dbReference type="ARBA" id="ARBA00022833"/>
    </source>
</evidence>
<dbReference type="InterPro" id="IPR001261">
    <property type="entry name" value="ArgE/DapE_CS"/>
</dbReference>
<dbReference type="InterPro" id="IPR010964">
    <property type="entry name" value="M20A_pepV-rel"/>
</dbReference>
<dbReference type="SUPFAM" id="SSF53187">
    <property type="entry name" value="Zn-dependent exopeptidases"/>
    <property type="match status" value="1"/>
</dbReference>
<dbReference type="GO" id="GO:0006508">
    <property type="term" value="P:proteolysis"/>
    <property type="evidence" value="ECO:0007669"/>
    <property type="project" value="UniProtKB-KW"/>
</dbReference>
<keyword evidence="5 9" id="KW-0378">Hydrolase</keyword>
<dbReference type="PANTHER" id="PTHR43808">
    <property type="entry name" value="ACETYLORNITHINE DEACETYLASE"/>
    <property type="match status" value="1"/>
</dbReference>
<evidence type="ECO:0000256" key="8">
    <source>
        <dbReference type="ARBA" id="ARBA00023049"/>
    </source>
</evidence>
<keyword evidence="7 9" id="KW-0224">Dipeptidase</keyword>
<dbReference type="PROSITE" id="PS00759">
    <property type="entry name" value="ARGE_DAPE_CPG2_2"/>
    <property type="match status" value="1"/>
</dbReference>
<dbReference type="GO" id="GO:0006526">
    <property type="term" value="P:L-arginine biosynthetic process"/>
    <property type="evidence" value="ECO:0007669"/>
    <property type="project" value="TreeGrafter"/>
</dbReference>
<dbReference type="InterPro" id="IPR050072">
    <property type="entry name" value="Peptidase_M20A"/>
</dbReference>
<dbReference type="CDD" id="cd03888">
    <property type="entry name" value="M20_PepV"/>
    <property type="match status" value="1"/>
</dbReference>
<dbReference type="GO" id="GO:0016805">
    <property type="term" value="F:dipeptidase activity"/>
    <property type="evidence" value="ECO:0007669"/>
    <property type="project" value="UniProtKB-KW"/>
</dbReference>
<keyword evidence="10" id="KW-1185">Reference proteome</keyword>
<dbReference type="NCBIfam" id="NF005591">
    <property type="entry name" value="PRK07318.1"/>
    <property type="match status" value="1"/>
</dbReference>
<sequence>MAIDWQKEVDARKDDILNDLKELLKVRSEREDSKITADAPFGPGPRDGLKQMLSYGQRDGFTTKNVDNYAGHIEFGQGEETLGIFGHMDVVPAGDDWQTDPYDPVIKDGKLIARGSSDDKGPSMAAYYAMKIIKELDLPLSKKVRFVVGSDEESGWGDMDHYFEKETAPDFGFSPDAEFPIINGEKGNVSIQVHIGVSNEGNYTLKKFQGGLRDNMVPTNASAKVTTITAEQADAMTIAFNEYLGINPISGTSVKEDDTTVIFQVAGKGSHGASPQFGHNAATWLAGFLDKYDFAGGAQNFLHVASAYIHEDFYGEKLGVAFEDPKMGKLTMNAGIFDFDEEKEDAFINLNFRYPQGTSSETLQAGIKNAIGRYDVTLVEGGHHMIPHYVPQEDPLVTTLLDVYEEHTGEKGEEQIIGGGTYGRLLERGVAFGAMFPDSVDTMHQADEFMSLDDLYKATAIYADAIYRLAK</sequence>
<comment type="similarity">
    <text evidence="2">Belongs to the peptidase M20A family.</text>
</comment>
<evidence type="ECO:0000313" key="10">
    <source>
        <dbReference type="Proteomes" id="UP000029381"/>
    </source>
</evidence>
<dbReference type="PROSITE" id="PS00758">
    <property type="entry name" value="ARGE_DAPE_CPG2_1"/>
    <property type="match status" value="1"/>
</dbReference>
<dbReference type="GO" id="GO:0008777">
    <property type="term" value="F:acetylornithine deacetylase activity"/>
    <property type="evidence" value="ECO:0007669"/>
    <property type="project" value="TreeGrafter"/>
</dbReference>
<dbReference type="InterPro" id="IPR011291">
    <property type="entry name" value="Pept_M20A_peptidaseV"/>
</dbReference>
<keyword evidence="8" id="KW-0482">Metalloprotease</keyword>
<accession>A0A091C9G4</accession>
<dbReference type="EC" id="3.4.13.-" evidence="9"/>
<gene>
    <name evidence="9" type="ORF">TMU3MR103_0240</name>
</gene>
<evidence type="ECO:0000256" key="2">
    <source>
        <dbReference type="ARBA" id="ARBA00006247"/>
    </source>
</evidence>
<dbReference type="GO" id="GO:0008270">
    <property type="term" value="F:zinc ion binding"/>
    <property type="evidence" value="ECO:0007669"/>
    <property type="project" value="InterPro"/>
</dbReference>
<dbReference type="NCBIfam" id="TIGR01886">
    <property type="entry name" value="dipeptidase"/>
    <property type="match status" value="1"/>
</dbReference>
<evidence type="ECO:0000256" key="1">
    <source>
        <dbReference type="ARBA" id="ARBA00001947"/>
    </source>
</evidence>
<dbReference type="SUPFAM" id="SSF55031">
    <property type="entry name" value="Bacterial exopeptidase dimerisation domain"/>
    <property type="match status" value="1"/>
</dbReference>
<dbReference type="InterPro" id="IPR036264">
    <property type="entry name" value="Bact_exopeptidase_dim_dom"/>
</dbReference>
<dbReference type="NCBIfam" id="TIGR01887">
    <property type="entry name" value="dipeptidaselike"/>
    <property type="match status" value="1"/>
</dbReference>
<dbReference type="Proteomes" id="UP000029381">
    <property type="component" value="Unassembled WGS sequence"/>
</dbReference>
<dbReference type="GO" id="GO:0008237">
    <property type="term" value="F:metallopeptidase activity"/>
    <property type="evidence" value="ECO:0007669"/>
    <property type="project" value="UniProtKB-KW"/>
</dbReference>
<dbReference type="PANTHER" id="PTHR43808:SF31">
    <property type="entry name" value="N-ACETYL-L-CITRULLINE DEACETYLASE"/>
    <property type="match status" value="1"/>
</dbReference>
<dbReference type="EC" id="3.-.-.-" evidence="9"/>
<dbReference type="Gene3D" id="3.30.70.360">
    <property type="match status" value="2"/>
</dbReference>